<feature type="transmembrane region" description="Helical" evidence="2">
    <location>
        <begin position="149"/>
        <end position="170"/>
    </location>
</feature>
<feature type="transmembrane region" description="Helical" evidence="2">
    <location>
        <begin position="224"/>
        <end position="243"/>
    </location>
</feature>
<feature type="compositionally biased region" description="Gly residues" evidence="1">
    <location>
        <begin position="18"/>
        <end position="50"/>
    </location>
</feature>
<evidence type="ECO:0000256" key="2">
    <source>
        <dbReference type="SAM" id="Phobius"/>
    </source>
</evidence>
<feature type="region of interest" description="Disordered" evidence="1">
    <location>
        <begin position="281"/>
        <end position="305"/>
    </location>
</feature>
<keyword evidence="2" id="KW-0472">Membrane</keyword>
<sequence>MWGRQMTVGAGSDPGATPVGGSGPDGAGPAGGSGPGGGGPGGGGPGGGGPDSRTTREVPAQETADAQETVVEEPAAQETRAEEATAQEPAAQGAATHGAAAQGSTAQASTAQATATAEAPPREAAREPAAWMRALPEWLRRESATWHRFHYAVGVFLVAYGVTGLISGVLMWGDRQDEVQGYFGGLPATAVLLLVKFVELALTASAAAALAFRKDLLLVPPTAGWMAGFAMFAVLDVFTARWGGLVQHLLYLAAFVVLLFLSYGLSAKAQLAAAARAAKTAGDGGGTGDDEAGDDGSGDGAPGGMRLTRTQEFALAAINRAAALTGPRPRPRPRD</sequence>
<feature type="compositionally biased region" description="Low complexity" evidence="1">
    <location>
        <begin position="72"/>
        <end position="119"/>
    </location>
</feature>
<name>A0A543IIK4_9ACTN</name>
<reference evidence="3 4" key="1">
    <citation type="submission" date="2019-06" db="EMBL/GenBank/DDBJ databases">
        <title>Sequencing the genomes of 1000 actinobacteria strains.</title>
        <authorList>
            <person name="Klenk H.-P."/>
        </authorList>
    </citation>
    <scope>NUCLEOTIDE SEQUENCE [LARGE SCALE GENOMIC DNA]</scope>
    <source>
        <strain evidence="3 4">DSM 45043</strain>
    </source>
</reference>
<organism evidence="3 4">
    <name type="scientific">Actinomadura hallensis</name>
    <dbReference type="NCBI Taxonomy" id="337895"/>
    <lineage>
        <taxon>Bacteria</taxon>
        <taxon>Bacillati</taxon>
        <taxon>Actinomycetota</taxon>
        <taxon>Actinomycetes</taxon>
        <taxon>Streptosporangiales</taxon>
        <taxon>Thermomonosporaceae</taxon>
        <taxon>Actinomadura</taxon>
    </lineage>
</organism>
<keyword evidence="2" id="KW-0812">Transmembrane</keyword>
<evidence type="ECO:0000313" key="4">
    <source>
        <dbReference type="Proteomes" id="UP000316706"/>
    </source>
</evidence>
<feature type="transmembrane region" description="Helical" evidence="2">
    <location>
        <begin position="190"/>
        <end position="212"/>
    </location>
</feature>
<gene>
    <name evidence="3" type="ORF">FHX41_4139</name>
</gene>
<evidence type="ECO:0000313" key="3">
    <source>
        <dbReference type="EMBL" id="TQM70415.1"/>
    </source>
</evidence>
<keyword evidence="4" id="KW-1185">Reference proteome</keyword>
<feature type="region of interest" description="Disordered" evidence="1">
    <location>
        <begin position="1"/>
        <end position="128"/>
    </location>
</feature>
<evidence type="ECO:0000256" key="1">
    <source>
        <dbReference type="SAM" id="MobiDB-lite"/>
    </source>
</evidence>
<dbReference type="Proteomes" id="UP000316706">
    <property type="component" value="Unassembled WGS sequence"/>
</dbReference>
<comment type="caution">
    <text evidence="3">The sequence shown here is derived from an EMBL/GenBank/DDBJ whole genome shotgun (WGS) entry which is preliminary data.</text>
</comment>
<accession>A0A543IIK4</accession>
<feature type="transmembrane region" description="Helical" evidence="2">
    <location>
        <begin position="249"/>
        <end position="266"/>
    </location>
</feature>
<protein>
    <submittedName>
        <fullName evidence="3">Uncharacterized protein</fullName>
    </submittedName>
</protein>
<dbReference type="AlphaFoldDB" id="A0A543IIK4"/>
<feature type="compositionally biased region" description="Acidic residues" evidence="1">
    <location>
        <begin position="288"/>
        <end position="297"/>
    </location>
</feature>
<dbReference type="EMBL" id="VFPO01000001">
    <property type="protein sequence ID" value="TQM70415.1"/>
    <property type="molecule type" value="Genomic_DNA"/>
</dbReference>
<proteinExistence type="predicted"/>
<keyword evidence="2" id="KW-1133">Transmembrane helix</keyword>